<keyword evidence="3" id="KW-1185">Reference proteome</keyword>
<dbReference type="EMBL" id="JBDKWZ010000010">
    <property type="protein sequence ID" value="MEN7549851.1"/>
    <property type="molecule type" value="Genomic_DNA"/>
</dbReference>
<evidence type="ECO:0000313" key="2">
    <source>
        <dbReference type="EMBL" id="MEN7549851.1"/>
    </source>
</evidence>
<dbReference type="PANTHER" id="PTHR46623">
    <property type="entry name" value="CARBOXYMETHYLENEBUTENOLIDASE-RELATED"/>
    <property type="match status" value="1"/>
</dbReference>
<sequence length="293" mass="33126">MLLLKFAPAFFFSLVAYLFTTFEIPRSQAPLDQNIPVCGIAAIDEFTAFTQDPGFRNSHELPRAFLFDQPLGKMMTYPTPDDKEANAYFVKAKGNSDRYLLVIHEWWGLNGHIKEEADKLFKDLEEEVNILALDMYDGNVATTREEAGKYMQNVSSERAINIIEGAQTFAGNKAKIATIGWCFGGAWSLQASLRLEKQAVGCVMYYGMPEKDVEQLKKLQTEVLGIFAAQEQWITPEVVAEFEQNMKRAGKKLTVKSYQADHAFANPSSPRYHEQAAQDAYKHTLAFLKKKLL</sequence>
<dbReference type="Proteomes" id="UP001403385">
    <property type="component" value="Unassembled WGS sequence"/>
</dbReference>
<dbReference type="InterPro" id="IPR029058">
    <property type="entry name" value="AB_hydrolase_fold"/>
</dbReference>
<evidence type="ECO:0000313" key="3">
    <source>
        <dbReference type="Proteomes" id="UP001403385"/>
    </source>
</evidence>
<dbReference type="AlphaFoldDB" id="A0AAW9SG58"/>
<keyword evidence="2" id="KW-0378">Hydrolase</keyword>
<comment type="caution">
    <text evidence="2">The sequence shown here is derived from an EMBL/GenBank/DDBJ whole genome shotgun (WGS) entry which is preliminary data.</text>
</comment>
<dbReference type="InterPro" id="IPR002925">
    <property type="entry name" value="Dienelactn_hydro"/>
</dbReference>
<dbReference type="SUPFAM" id="SSF53474">
    <property type="entry name" value="alpha/beta-Hydrolases"/>
    <property type="match status" value="1"/>
</dbReference>
<protein>
    <submittedName>
        <fullName evidence="2">Dienelactone hydrolase family protein</fullName>
    </submittedName>
</protein>
<dbReference type="PANTHER" id="PTHR46623:SF6">
    <property type="entry name" value="ALPHA_BETA-HYDROLASES SUPERFAMILY PROTEIN"/>
    <property type="match status" value="1"/>
</dbReference>
<feature type="domain" description="Dienelactone hydrolase" evidence="1">
    <location>
        <begin position="87"/>
        <end position="290"/>
    </location>
</feature>
<accession>A0AAW9SG58</accession>
<proteinExistence type="predicted"/>
<gene>
    <name evidence="2" type="ORF">AAG747_18140</name>
</gene>
<dbReference type="GO" id="GO:0016787">
    <property type="term" value="F:hydrolase activity"/>
    <property type="evidence" value="ECO:0007669"/>
    <property type="project" value="UniProtKB-KW"/>
</dbReference>
<evidence type="ECO:0000259" key="1">
    <source>
        <dbReference type="Pfam" id="PF01738"/>
    </source>
</evidence>
<dbReference type="Pfam" id="PF01738">
    <property type="entry name" value="DLH"/>
    <property type="match status" value="1"/>
</dbReference>
<reference evidence="2 3" key="1">
    <citation type="submission" date="2024-04" db="EMBL/GenBank/DDBJ databases">
        <title>Novel genus in family Flammeovirgaceae.</title>
        <authorList>
            <person name="Nguyen T.H."/>
            <person name="Vuong T.Q."/>
            <person name="Le H."/>
            <person name="Kim S.-G."/>
        </authorList>
    </citation>
    <scope>NUCLEOTIDE SEQUENCE [LARGE SCALE GENOMIC DNA]</scope>
    <source>
        <strain evidence="2 3">JCM 23209</strain>
    </source>
</reference>
<dbReference type="RefSeq" id="WP_346822629.1">
    <property type="nucleotide sequence ID" value="NZ_JBDKWZ010000010.1"/>
</dbReference>
<organism evidence="2 3">
    <name type="scientific">Rapidithrix thailandica</name>
    <dbReference type="NCBI Taxonomy" id="413964"/>
    <lineage>
        <taxon>Bacteria</taxon>
        <taxon>Pseudomonadati</taxon>
        <taxon>Bacteroidota</taxon>
        <taxon>Cytophagia</taxon>
        <taxon>Cytophagales</taxon>
        <taxon>Flammeovirgaceae</taxon>
        <taxon>Rapidithrix</taxon>
    </lineage>
</organism>
<dbReference type="InterPro" id="IPR051049">
    <property type="entry name" value="Dienelactone_hydrolase-like"/>
</dbReference>
<name>A0AAW9SG58_9BACT</name>
<dbReference type="Gene3D" id="3.40.50.1820">
    <property type="entry name" value="alpha/beta hydrolase"/>
    <property type="match status" value="1"/>
</dbReference>